<dbReference type="RefSeq" id="WP_121840701.1">
    <property type="nucleotide sequence ID" value="NZ_ML014861.1"/>
</dbReference>
<protein>
    <recommendedName>
        <fullName evidence="3">DUF4917 family protein</fullName>
    </recommendedName>
</protein>
<dbReference type="EMBL" id="QZEI01000112">
    <property type="protein sequence ID" value="RLV57976.1"/>
    <property type="molecule type" value="Genomic_DNA"/>
</dbReference>
<dbReference type="OrthoDB" id="5903604at2"/>
<accession>A0A3L8PRG8</accession>
<evidence type="ECO:0000313" key="2">
    <source>
        <dbReference type="Proteomes" id="UP000281474"/>
    </source>
</evidence>
<sequence length="142" mass="16832">MYLWSKDPFIEKESEPQQGLLKEEIKWGIDGRNNSYDHSFELGKQELYRHYRQSFKDTNSILNKNRSFFDNLFHVTEVLVLGHSLSEVDEPYFEEIKKRVNPDCLWSVSAYGESEKISHKNTLINLGIEEKKITIRNIESFK</sequence>
<keyword evidence="2" id="KW-1185">Reference proteome</keyword>
<dbReference type="Proteomes" id="UP000281474">
    <property type="component" value="Unassembled WGS sequence"/>
</dbReference>
<reference evidence="1 2" key="1">
    <citation type="submission" date="2018-09" db="EMBL/GenBank/DDBJ databases">
        <title>Phylogeny of the Shewanellaceae, and recommendation for two new genera, Pseudoshewanella and Parashewanella.</title>
        <authorList>
            <person name="Wang G."/>
        </authorList>
    </citation>
    <scope>NUCLEOTIDE SEQUENCE [LARGE SCALE GENOMIC DNA]</scope>
    <source>
        <strain evidence="1 2">C51</strain>
    </source>
</reference>
<comment type="caution">
    <text evidence="1">The sequence shown here is derived from an EMBL/GenBank/DDBJ whole genome shotgun (WGS) entry which is preliminary data.</text>
</comment>
<organism evidence="1 2">
    <name type="scientific">Parashewanella curva</name>
    <dbReference type="NCBI Taxonomy" id="2338552"/>
    <lineage>
        <taxon>Bacteria</taxon>
        <taxon>Pseudomonadati</taxon>
        <taxon>Pseudomonadota</taxon>
        <taxon>Gammaproteobacteria</taxon>
        <taxon>Alteromonadales</taxon>
        <taxon>Shewanellaceae</taxon>
        <taxon>Parashewanella</taxon>
    </lineage>
</organism>
<name>A0A3L8PRG8_9GAMM</name>
<evidence type="ECO:0008006" key="3">
    <source>
        <dbReference type="Google" id="ProtNLM"/>
    </source>
</evidence>
<dbReference type="AlphaFoldDB" id="A0A3L8PRG8"/>
<evidence type="ECO:0000313" key="1">
    <source>
        <dbReference type="EMBL" id="RLV57976.1"/>
    </source>
</evidence>
<gene>
    <name evidence="1" type="ORF">D5018_19725</name>
</gene>
<proteinExistence type="predicted"/>
<dbReference type="Pfam" id="PF14253">
    <property type="entry name" value="AbiH"/>
    <property type="match status" value="1"/>
</dbReference>
<dbReference type="InterPro" id="IPR025935">
    <property type="entry name" value="AbiH"/>
</dbReference>